<feature type="transmembrane region" description="Helical" evidence="11">
    <location>
        <begin position="21"/>
        <end position="44"/>
    </location>
</feature>
<dbReference type="AlphaFoldDB" id="A0A914D927"/>
<evidence type="ECO:0000256" key="4">
    <source>
        <dbReference type="ARBA" id="ARBA00022475"/>
    </source>
</evidence>
<evidence type="ECO:0000256" key="11">
    <source>
        <dbReference type="SAM" id="Phobius"/>
    </source>
</evidence>
<dbReference type="PANTHER" id="PTHR42985:SF2">
    <property type="entry name" value="SODIUM-DEPENDENT MULTIVITAMIN TRANSPORTER"/>
    <property type="match status" value="1"/>
</dbReference>
<dbReference type="Gene3D" id="1.20.1730.10">
    <property type="entry name" value="Sodium/glucose cotransporter"/>
    <property type="match status" value="1"/>
</dbReference>
<evidence type="ECO:0000256" key="10">
    <source>
        <dbReference type="ARBA" id="ARBA00023201"/>
    </source>
</evidence>
<name>A0A914D927_9BILA</name>
<dbReference type="GO" id="GO:0005886">
    <property type="term" value="C:plasma membrane"/>
    <property type="evidence" value="ECO:0007669"/>
    <property type="project" value="UniProtKB-SubCell"/>
</dbReference>
<dbReference type="GO" id="GO:0006814">
    <property type="term" value="P:sodium ion transport"/>
    <property type="evidence" value="ECO:0007669"/>
    <property type="project" value="UniProtKB-KW"/>
</dbReference>
<proteinExistence type="inferred from homology"/>
<feature type="transmembrane region" description="Helical" evidence="11">
    <location>
        <begin position="64"/>
        <end position="82"/>
    </location>
</feature>
<dbReference type="InterPro" id="IPR001734">
    <property type="entry name" value="Na/solute_symporter"/>
</dbReference>
<comment type="subcellular location">
    <subcellularLocation>
        <location evidence="1">Cell membrane</location>
        <topology evidence="1">Multi-pass membrane protein</topology>
    </subcellularLocation>
</comment>
<dbReference type="InterPro" id="IPR051163">
    <property type="entry name" value="Sodium:Solute_Symporter_SSF"/>
</dbReference>
<dbReference type="GO" id="GO:0015293">
    <property type="term" value="F:symporter activity"/>
    <property type="evidence" value="ECO:0007669"/>
    <property type="project" value="TreeGrafter"/>
</dbReference>
<dbReference type="Proteomes" id="UP000887540">
    <property type="component" value="Unplaced"/>
</dbReference>
<keyword evidence="8" id="KW-0406">Ion transport</keyword>
<dbReference type="PROSITE" id="PS50283">
    <property type="entry name" value="NA_SOLUT_SYMP_3"/>
    <property type="match status" value="1"/>
</dbReference>
<keyword evidence="4" id="KW-1003">Cell membrane</keyword>
<comment type="similarity">
    <text evidence="2">Belongs to the sodium:solute symporter (SSF) (TC 2.A.21) family.</text>
</comment>
<evidence type="ECO:0000313" key="13">
    <source>
        <dbReference type="WBParaSite" id="ACRNAN_scaffold21369.g28971.t1"/>
    </source>
</evidence>
<organism evidence="12 13">
    <name type="scientific">Acrobeloides nanus</name>
    <dbReference type="NCBI Taxonomy" id="290746"/>
    <lineage>
        <taxon>Eukaryota</taxon>
        <taxon>Metazoa</taxon>
        <taxon>Ecdysozoa</taxon>
        <taxon>Nematoda</taxon>
        <taxon>Chromadorea</taxon>
        <taxon>Rhabditida</taxon>
        <taxon>Tylenchina</taxon>
        <taxon>Cephalobomorpha</taxon>
        <taxon>Cephaloboidea</taxon>
        <taxon>Cephalobidae</taxon>
        <taxon>Acrobeloides</taxon>
    </lineage>
</organism>
<evidence type="ECO:0000256" key="3">
    <source>
        <dbReference type="ARBA" id="ARBA00022448"/>
    </source>
</evidence>
<keyword evidence="10" id="KW-0739">Sodium transport</keyword>
<evidence type="ECO:0000256" key="9">
    <source>
        <dbReference type="ARBA" id="ARBA00023136"/>
    </source>
</evidence>
<evidence type="ECO:0000256" key="2">
    <source>
        <dbReference type="ARBA" id="ARBA00006434"/>
    </source>
</evidence>
<evidence type="ECO:0000256" key="7">
    <source>
        <dbReference type="ARBA" id="ARBA00023053"/>
    </source>
</evidence>
<evidence type="ECO:0000313" key="12">
    <source>
        <dbReference type="Proteomes" id="UP000887540"/>
    </source>
</evidence>
<keyword evidence="7" id="KW-0915">Sodium</keyword>
<keyword evidence="12" id="KW-1185">Reference proteome</keyword>
<dbReference type="PANTHER" id="PTHR42985">
    <property type="entry name" value="SODIUM-COUPLED MONOCARBOXYLATE TRANSPORTER"/>
    <property type="match status" value="1"/>
</dbReference>
<evidence type="ECO:0000256" key="8">
    <source>
        <dbReference type="ARBA" id="ARBA00023065"/>
    </source>
</evidence>
<evidence type="ECO:0000256" key="6">
    <source>
        <dbReference type="ARBA" id="ARBA00022989"/>
    </source>
</evidence>
<evidence type="ECO:0000256" key="1">
    <source>
        <dbReference type="ARBA" id="ARBA00004651"/>
    </source>
</evidence>
<keyword evidence="9 11" id="KW-0472">Membrane</keyword>
<sequence>MQRYLAMPNLKQAQKVLLVNIPMNIFMITMYVIIGTVMYDAFIGCHPSLPAKDQLLPHFLETKFGWVASLEGIFLAAVYSAGL</sequence>
<reference evidence="13" key="1">
    <citation type="submission" date="2022-11" db="UniProtKB">
        <authorList>
            <consortium name="WormBaseParasite"/>
        </authorList>
    </citation>
    <scope>IDENTIFICATION</scope>
</reference>
<keyword evidence="6 11" id="KW-1133">Transmembrane helix</keyword>
<dbReference type="WBParaSite" id="ACRNAN_scaffold21369.g28971.t1">
    <property type="protein sequence ID" value="ACRNAN_scaffold21369.g28971.t1"/>
    <property type="gene ID" value="ACRNAN_scaffold21369.g28971"/>
</dbReference>
<keyword evidence="3" id="KW-0813">Transport</keyword>
<dbReference type="InterPro" id="IPR038377">
    <property type="entry name" value="Na/Glc_symporter_sf"/>
</dbReference>
<protein>
    <submittedName>
        <fullName evidence="13">Uncharacterized protein</fullName>
    </submittedName>
</protein>
<accession>A0A914D927</accession>
<keyword evidence="5 11" id="KW-0812">Transmembrane</keyword>
<evidence type="ECO:0000256" key="5">
    <source>
        <dbReference type="ARBA" id="ARBA00022692"/>
    </source>
</evidence>